<dbReference type="InterPro" id="IPR051173">
    <property type="entry name" value="Ca_channel_alpha-2/delta"/>
</dbReference>
<proteinExistence type="predicted"/>
<dbReference type="Gene3D" id="3.30.450.20">
    <property type="entry name" value="PAS domain"/>
    <property type="match status" value="1"/>
</dbReference>
<dbReference type="PANTHER" id="PTHR10166">
    <property type="entry name" value="VOLTAGE-DEPENDENT CALCIUM CHANNEL SUBUNIT ALPHA-2/DELTA-RELATED"/>
    <property type="match status" value="1"/>
</dbReference>
<dbReference type="EMBL" id="CAJPIN010014246">
    <property type="protein sequence ID" value="CAG2060993.1"/>
    <property type="molecule type" value="Genomic_DNA"/>
</dbReference>
<organism evidence="1 2">
    <name type="scientific">Timema podura</name>
    <name type="common">Walking stick</name>
    <dbReference type="NCBI Taxonomy" id="61482"/>
    <lineage>
        <taxon>Eukaryota</taxon>
        <taxon>Metazoa</taxon>
        <taxon>Ecdysozoa</taxon>
        <taxon>Arthropoda</taxon>
        <taxon>Hexapoda</taxon>
        <taxon>Insecta</taxon>
        <taxon>Pterygota</taxon>
        <taxon>Neoptera</taxon>
        <taxon>Polyneoptera</taxon>
        <taxon>Phasmatodea</taxon>
        <taxon>Timematodea</taxon>
        <taxon>Timematoidea</taxon>
        <taxon>Timematidae</taxon>
        <taxon>Timema</taxon>
    </lineage>
</organism>
<dbReference type="PANTHER" id="PTHR10166:SF63">
    <property type="entry name" value="STRAIGHTJACKET, ISOFORM C"/>
    <property type="match status" value="1"/>
</dbReference>
<evidence type="ECO:0008006" key="3">
    <source>
        <dbReference type="Google" id="ProtNLM"/>
    </source>
</evidence>
<name>A0ABN7P6C6_TIMPD</name>
<dbReference type="Proteomes" id="UP001153148">
    <property type="component" value="Unassembled WGS sequence"/>
</dbReference>
<feature type="non-terminal residue" evidence="1">
    <location>
        <position position="1"/>
    </location>
</feature>
<accession>A0ABN7P6C6</accession>
<evidence type="ECO:0000313" key="1">
    <source>
        <dbReference type="EMBL" id="CAG2060993.1"/>
    </source>
</evidence>
<sequence>LEDNENDLGRYQLMTSVSMPVFDRRENASIGLTFLGLVGTRTKSQPSLVWFYGDRVIGFQVLIMCTKAYSIVIADVSNVKDVCHKECTALAQNYDSKFNYDDDDHFETKIANLLGVAGTDVPIQDIKKLLMPHRLGVNGYAFIVTNNGFILIHPDLRPV</sequence>
<comment type="caution">
    <text evidence="1">The sequence shown here is derived from an EMBL/GenBank/DDBJ whole genome shotgun (WGS) entry which is preliminary data.</text>
</comment>
<feature type="non-terminal residue" evidence="1">
    <location>
        <position position="159"/>
    </location>
</feature>
<evidence type="ECO:0000313" key="2">
    <source>
        <dbReference type="Proteomes" id="UP001153148"/>
    </source>
</evidence>
<keyword evidence="2" id="KW-1185">Reference proteome</keyword>
<gene>
    <name evidence="1" type="ORF">TPAB3V08_LOCUS7948</name>
</gene>
<reference evidence="1" key="1">
    <citation type="submission" date="2021-03" db="EMBL/GenBank/DDBJ databases">
        <authorList>
            <person name="Tran Van P."/>
        </authorList>
    </citation>
    <scope>NUCLEOTIDE SEQUENCE</scope>
</reference>
<protein>
    <recommendedName>
        <fullName evidence="3">Voltage-dependent calcium channel subunit alpha-2/delta-3</fullName>
    </recommendedName>
</protein>